<dbReference type="EMBL" id="JAODUP010001585">
    <property type="protein sequence ID" value="KAK2139856.1"/>
    <property type="molecule type" value="Genomic_DNA"/>
</dbReference>
<evidence type="ECO:0000313" key="2">
    <source>
        <dbReference type="EMBL" id="KAK2139856.1"/>
    </source>
</evidence>
<accession>A0AAD9MQC2</accession>
<protein>
    <submittedName>
        <fullName evidence="2">Uncharacterized protein</fullName>
    </submittedName>
</protein>
<proteinExistence type="predicted"/>
<keyword evidence="3" id="KW-1185">Reference proteome</keyword>
<keyword evidence="1" id="KW-0175">Coiled coil</keyword>
<feature type="coiled-coil region" evidence="1">
    <location>
        <begin position="160"/>
        <end position="198"/>
    </location>
</feature>
<organism evidence="2 3">
    <name type="scientific">Paralvinella palmiformis</name>
    <dbReference type="NCBI Taxonomy" id="53620"/>
    <lineage>
        <taxon>Eukaryota</taxon>
        <taxon>Metazoa</taxon>
        <taxon>Spiralia</taxon>
        <taxon>Lophotrochozoa</taxon>
        <taxon>Annelida</taxon>
        <taxon>Polychaeta</taxon>
        <taxon>Sedentaria</taxon>
        <taxon>Canalipalpata</taxon>
        <taxon>Terebellida</taxon>
        <taxon>Terebelliformia</taxon>
        <taxon>Alvinellidae</taxon>
        <taxon>Paralvinella</taxon>
    </lineage>
</organism>
<evidence type="ECO:0000313" key="3">
    <source>
        <dbReference type="Proteomes" id="UP001208570"/>
    </source>
</evidence>
<dbReference type="AlphaFoldDB" id="A0AAD9MQC2"/>
<comment type="caution">
    <text evidence="2">The sequence shown here is derived from an EMBL/GenBank/DDBJ whole genome shotgun (WGS) entry which is preliminary data.</text>
</comment>
<name>A0AAD9MQC2_9ANNE</name>
<reference evidence="2" key="1">
    <citation type="journal article" date="2023" name="Mol. Biol. Evol.">
        <title>Third-Generation Sequencing Reveals the Adaptive Role of the Epigenome in Three Deep-Sea Polychaetes.</title>
        <authorList>
            <person name="Perez M."/>
            <person name="Aroh O."/>
            <person name="Sun Y."/>
            <person name="Lan Y."/>
            <person name="Juniper S.K."/>
            <person name="Young C.R."/>
            <person name="Angers B."/>
            <person name="Qian P.Y."/>
        </authorList>
    </citation>
    <scope>NUCLEOTIDE SEQUENCE</scope>
    <source>
        <strain evidence="2">P08H-3</strain>
    </source>
</reference>
<evidence type="ECO:0000256" key="1">
    <source>
        <dbReference type="SAM" id="Coils"/>
    </source>
</evidence>
<gene>
    <name evidence="2" type="ORF">LSH36_1587g00069</name>
</gene>
<dbReference type="Proteomes" id="UP001208570">
    <property type="component" value="Unassembled WGS sequence"/>
</dbReference>
<sequence length="257" mass="29812">MDQIEHVDGIQHVKEVLIQLKDLKGCPENTLSVSKDIFGSELSSSDATLIKLKQHPKDMEIFKDFMRVCLGAITAVLEKQYKKYFALNISGVLRRETKSAWTHNIDAEEVMGMFSALKNKVPSATICYLSSKMRAVKNRTVKYLDKMPKERRELILKKAINFAQKQRQRKRKKQKNILEEILNRMAEKDQAKDNAARRKVEKKLKEIKPINKNTLLEVFPDLRVTVETLEELLEGKLWAEICAIFGMKTTCRYHIMD</sequence>